<reference evidence="2 3" key="1">
    <citation type="submission" date="2022-06" db="EMBL/GenBank/DDBJ databases">
        <title>Paraconexibacter antarcticus.</title>
        <authorList>
            <person name="Kim C.S."/>
        </authorList>
    </citation>
    <scope>NUCLEOTIDE SEQUENCE [LARGE SCALE GENOMIC DNA]</scope>
    <source>
        <strain evidence="2 3">02-257</strain>
    </source>
</reference>
<gene>
    <name evidence="2" type="ORF">NBH00_05160</name>
</gene>
<evidence type="ECO:0000313" key="3">
    <source>
        <dbReference type="Proteomes" id="UP001056035"/>
    </source>
</evidence>
<protein>
    <submittedName>
        <fullName evidence="2">Uncharacterized protein</fullName>
    </submittedName>
</protein>
<proteinExistence type="predicted"/>
<evidence type="ECO:0000313" key="2">
    <source>
        <dbReference type="EMBL" id="UTI65599.1"/>
    </source>
</evidence>
<feature type="compositionally biased region" description="Low complexity" evidence="1">
    <location>
        <begin position="1"/>
        <end position="13"/>
    </location>
</feature>
<keyword evidence="3" id="KW-1185">Reference proteome</keyword>
<organism evidence="2 3">
    <name type="scientific">Paraconexibacter antarcticus</name>
    <dbReference type="NCBI Taxonomy" id="2949664"/>
    <lineage>
        <taxon>Bacteria</taxon>
        <taxon>Bacillati</taxon>
        <taxon>Actinomycetota</taxon>
        <taxon>Thermoleophilia</taxon>
        <taxon>Solirubrobacterales</taxon>
        <taxon>Paraconexibacteraceae</taxon>
        <taxon>Paraconexibacter</taxon>
    </lineage>
</organism>
<accession>A0ABY5DVL2</accession>
<evidence type="ECO:0000256" key="1">
    <source>
        <dbReference type="SAM" id="MobiDB-lite"/>
    </source>
</evidence>
<dbReference type="RefSeq" id="WP_254572278.1">
    <property type="nucleotide sequence ID" value="NZ_CP098502.1"/>
</dbReference>
<name>A0ABY5DVL2_9ACTN</name>
<sequence>MASAKAKSSAMKALAVKRARAKGKVSPASKPVVTKITSQSIKKPVVTKITKQPTTGKTVLPPTPGPAAAATPATPVAAAPAAAPVQAAPDYAAQAAALTAGQFDPQERQAKQSISDVTAQYNLLAARQAAYQKQISDSDAAARARSADLSKALTGAQQGITNNTNATLAANAATDQSARGEDFNVRGIGVANGGAEDHALQDRGANDAAIQSTYGTGQSNNYEQLLNAMGQSRVLAGGEAQSQLDLARSQDIAKGQGTLQDLAAKRAAFQTATLQDLQDKAAAQESADAKQAAADAKDQRDFNYKASQDSITNQLAEAALNIKDDSISAALQQNAANNKTALTTTKIKTTAAERKAAADRHARYVLQQKSLAAGSKTTAANNATKLQTAKIAAQAKADAARVAREAAANRANVASNNAFFQKYGKTKAQYLAMTPAQQAAVIHPAKAGAGADKPPLTPNQALKAVSRIHTAASTVSEVLASHPGQSEAKIIGFLTSSAGGRFSADEAQYGFWLATHGGLNPGQLNTLKAQGIDISKLPRAKKASPASAKKTLKTVLGG</sequence>
<dbReference type="Proteomes" id="UP001056035">
    <property type="component" value="Chromosome"/>
</dbReference>
<feature type="region of interest" description="Disordered" evidence="1">
    <location>
        <begin position="1"/>
        <end position="72"/>
    </location>
</feature>
<dbReference type="EMBL" id="CP098502">
    <property type="protein sequence ID" value="UTI65599.1"/>
    <property type="molecule type" value="Genomic_DNA"/>
</dbReference>